<proteinExistence type="predicted"/>
<feature type="transmembrane region" description="Helical" evidence="1">
    <location>
        <begin position="229"/>
        <end position="250"/>
    </location>
</feature>
<feature type="transmembrane region" description="Helical" evidence="1">
    <location>
        <begin position="339"/>
        <end position="359"/>
    </location>
</feature>
<keyword evidence="1" id="KW-0472">Membrane</keyword>
<gene>
    <name evidence="2" type="ORF">METZ01_LOCUS37856</name>
</gene>
<feature type="transmembrane region" description="Helical" evidence="1">
    <location>
        <begin position="193"/>
        <end position="217"/>
    </location>
</feature>
<protein>
    <submittedName>
        <fullName evidence="2">Uncharacterized protein</fullName>
    </submittedName>
</protein>
<name>A0A381QZX3_9ZZZZ</name>
<keyword evidence="1" id="KW-0812">Transmembrane</keyword>
<dbReference type="AlphaFoldDB" id="A0A381QZX3"/>
<keyword evidence="1" id="KW-1133">Transmembrane helix</keyword>
<evidence type="ECO:0000313" key="2">
    <source>
        <dbReference type="EMBL" id="SUZ85002.1"/>
    </source>
</evidence>
<evidence type="ECO:0000256" key="1">
    <source>
        <dbReference type="SAM" id="Phobius"/>
    </source>
</evidence>
<feature type="non-terminal residue" evidence="2">
    <location>
        <position position="1"/>
    </location>
</feature>
<accession>A0A381QZX3</accession>
<dbReference type="EMBL" id="UINC01001616">
    <property type="protein sequence ID" value="SUZ85002.1"/>
    <property type="molecule type" value="Genomic_DNA"/>
</dbReference>
<feature type="transmembrane region" description="Helical" evidence="1">
    <location>
        <begin position="256"/>
        <end position="277"/>
    </location>
</feature>
<organism evidence="2">
    <name type="scientific">marine metagenome</name>
    <dbReference type="NCBI Taxonomy" id="408172"/>
    <lineage>
        <taxon>unclassified sequences</taxon>
        <taxon>metagenomes</taxon>
        <taxon>ecological metagenomes</taxon>
    </lineage>
</organism>
<sequence length="383" mass="41649">VRATERTYTGPRRRLGAWRAGRPGEVVDQGGQPWGTRLGSQGPDQGFALRLARAFRPRLRLGPGEHVADVVVGCVGVALKRAALFGRAPVADDLEVAFGLFGFLDEPLVGPALAERRRLFAEVSHHHQYTEVRRIVDLVPDATLGLTRQEALDARDAGRAFTPDPVHHRPSRLVIPDPTGPQKGRLLDSVLPVALFLVLNRVWGLAAGVAGATLWSIKVAVSRRSRGEVVGRFLPILVAYLVVRAGVGIWTDSEAVYFGIGIGTKAAIGLALIGTVVRGRPILTRYAPAVVPFSAETQAHPGYHRVMARLTVLLGAYQLATSIWDVWLFNRTSTDGYVLIRFVVGWPAGTAATMAAFLWADRALRVVPDCPGLLELMERPDRR</sequence>
<reference evidence="2" key="1">
    <citation type="submission" date="2018-05" db="EMBL/GenBank/DDBJ databases">
        <authorList>
            <person name="Lanie J.A."/>
            <person name="Ng W.-L."/>
            <person name="Kazmierczak K.M."/>
            <person name="Andrzejewski T.M."/>
            <person name="Davidsen T.M."/>
            <person name="Wayne K.J."/>
            <person name="Tettelin H."/>
            <person name="Glass J.I."/>
            <person name="Rusch D."/>
            <person name="Podicherti R."/>
            <person name="Tsui H.-C.T."/>
            <person name="Winkler M.E."/>
        </authorList>
    </citation>
    <scope>NUCLEOTIDE SEQUENCE</scope>
</reference>
<feature type="transmembrane region" description="Helical" evidence="1">
    <location>
        <begin position="306"/>
        <end position="327"/>
    </location>
</feature>